<dbReference type="KEGG" id="apuu:APUU_22003S"/>
<evidence type="ECO:0000313" key="2">
    <source>
        <dbReference type="EMBL" id="BCS21571.1"/>
    </source>
</evidence>
<feature type="compositionally biased region" description="Basic and acidic residues" evidence="1">
    <location>
        <begin position="45"/>
        <end position="76"/>
    </location>
</feature>
<sequence length="226" mass="25863">MPSNPKNYTDPELREEVKNEVQQGDKGGKPGQWSARKAQLTASEYKARGGDYTTSKEEKRPEQKNLEKWTGEEWQTKEGSGTAKQDDGTRKRYLPKKAWEELDEGEKEKTEEKKAEGSKKGKQFVGNTAAAKRKRKEVSKDQEDEKEPEDESDEEAVDGAEDDSASEEKPAADDDAVLDEEEEGEEDEREEDREEDEEVEDQELEDDFEVDTPEGEQPDKKRQKKD</sequence>
<feature type="compositionally biased region" description="Basic and acidic residues" evidence="1">
    <location>
        <begin position="106"/>
        <end position="119"/>
    </location>
</feature>
<evidence type="ECO:0000256" key="1">
    <source>
        <dbReference type="SAM" id="MobiDB-lite"/>
    </source>
</evidence>
<dbReference type="GeneID" id="64971576"/>
<gene>
    <name evidence="2" type="ORF">APUU_22003S</name>
</gene>
<feature type="compositionally biased region" description="Basic and acidic residues" evidence="1">
    <location>
        <begin position="9"/>
        <end position="19"/>
    </location>
</feature>
<name>A0A7R7XHJ6_9EURO</name>
<dbReference type="Proteomes" id="UP000654913">
    <property type="component" value="Chromosome 2"/>
</dbReference>
<dbReference type="AlphaFoldDB" id="A0A7R7XHJ6"/>
<feature type="compositionally biased region" description="Acidic residues" evidence="1">
    <location>
        <begin position="144"/>
        <end position="165"/>
    </location>
</feature>
<feature type="region of interest" description="Disordered" evidence="1">
    <location>
        <begin position="1"/>
        <end position="226"/>
    </location>
</feature>
<dbReference type="RefSeq" id="XP_041553765.1">
    <property type="nucleotide sequence ID" value="XM_041700817.1"/>
</dbReference>
<protein>
    <submittedName>
        <fullName evidence="2">Uncharacterized protein</fullName>
    </submittedName>
</protein>
<dbReference type="OrthoDB" id="3360421at2759"/>
<dbReference type="EMBL" id="AP024444">
    <property type="protein sequence ID" value="BCS21571.1"/>
    <property type="molecule type" value="Genomic_DNA"/>
</dbReference>
<proteinExistence type="predicted"/>
<evidence type="ECO:0000313" key="3">
    <source>
        <dbReference type="Proteomes" id="UP000654913"/>
    </source>
</evidence>
<feature type="compositionally biased region" description="Acidic residues" evidence="1">
    <location>
        <begin position="173"/>
        <end position="216"/>
    </location>
</feature>
<keyword evidence="3" id="KW-1185">Reference proteome</keyword>
<accession>A0A7R7XHJ6</accession>
<organism evidence="2 3">
    <name type="scientific">Aspergillus puulaauensis</name>
    <dbReference type="NCBI Taxonomy" id="1220207"/>
    <lineage>
        <taxon>Eukaryota</taxon>
        <taxon>Fungi</taxon>
        <taxon>Dikarya</taxon>
        <taxon>Ascomycota</taxon>
        <taxon>Pezizomycotina</taxon>
        <taxon>Eurotiomycetes</taxon>
        <taxon>Eurotiomycetidae</taxon>
        <taxon>Eurotiales</taxon>
        <taxon>Aspergillaceae</taxon>
        <taxon>Aspergillus</taxon>
    </lineage>
</organism>
<reference evidence="2" key="1">
    <citation type="submission" date="2021-01" db="EMBL/GenBank/DDBJ databases">
        <authorList>
            <consortium name="Aspergillus puulaauensis MK2 genome sequencing consortium"/>
            <person name="Kazuki M."/>
            <person name="Futagami T."/>
        </authorList>
    </citation>
    <scope>NUCLEOTIDE SEQUENCE</scope>
    <source>
        <strain evidence="2">MK2</strain>
    </source>
</reference>
<reference evidence="2" key="2">
    <citation type="submission" date="2021-02" db="EMBL/GenBank/DDBJ databases">
        <title>Aspergillus puulaauensis MK2 genome sequence.</title>
        <authorList>
            <person name="Futagami T."/>
            <person name="Mori K."/>
            <person name="Kadooka C."/>
            <person name="Tanaka T."/>
        </authorList>
    </citation>
    <scope>NUCLEOTIDE SEQUENCE</scope>
    <source>
        <strain evidence="2">MK2</strain>
    </source>
</reference>